<dbReference type="OrthoDB" id="288014at2"/>
<dbReference type="GO" id="GO:0008270">
    <property type="term" value="F:zinc ion binding"/>
    <property type="evidence" value="ECO:0007669"/>
    <property type="project" value="UniProtKB-UniRule"/>
</dbReference>
<dbReference type="GO" id="GO:0016530">
    <property type="term" value="F:metallochaperone activity"/>
    <property type="evidence" value="ECO:0007669"/>
    <property type="project" value="UniProtKB-ARBA"/>
</dbReference>
<dbReference type="PANTHER" id="PTHR34535:SF3">
    <property type="entry name" value="HYDROGENASE MATURATION FACTOR HYPA"/>
    <property type="match status" value="1"/>
</dbReference>
<dbReference type="FunFam" id="3.30.2320.80:FF:000001">
    <property type="entry name" value="Hydrogenase maturation factor HypA"/>
    <property type="match status" value="1"/>
</dbReference>
<keyword evidence="3 4" id="KW-0862">Zinc</keyword>
<gene>
    <name evidence="4 5" type="primary">hypA</name>
    <name evidence="5" type="ORF">HDIA_0410</name>
</gene>
<dbReference type="InterPro" id="IPR000688">
    <property type="entry name" value="HypA/HybF"/>
</dbReference>
<dbReference type="Pfam" id="PF01155">
    <property type="entry name" value="HypA"/>
    <property type="match status" value="1"/>
</dbReference>
<dbReference type="EMBL" id="LT960614">
    <property type="protein sequence ID" value="SON53951.1"/>
    <property type="molecule type" value="Genomic_DNA"/>
</dbReference>
<dbReference type="HAMAP" id="MF_00213">
    <property type="entry name" value="HypA_HybF"/>
    <property type="match status" value="1"/>
</dbReference>
<dbReference type="GO" id="GO:0016151">
    <property type="term" value="F:nickel cation binding"/>
    <property type="evidence" value="ECO:0007669"/>
    <property type="project" value="UniProtKB-UniRule"/>
</dbReference>
<feature type="binding site" evidence="4">
    <location>
        <position position="76"/>
    </location>
    <ligand>
        <name>Zn(2+)</name>
        <dbReference type="ChEBI" id="CHEBI:29105"/>
    </ligand>
</feature>
<dbReference type="NCBIfam" id="NF009046">
    <property type="entry name" value="PRK12380.1"/>
    <property type="match status" value="1"/>
</dbReference>
<keyword evidence="2 4" id="KW-0479">Metal-binding</keyword>
<dbReference type="KEGG" id="hdi:HDIA_0410"/>
<feature type="binding site" evidence="4">
    <location>
        <position position="89"/>
    </location>
    <ligand>
        <name>Zn(2+)</name>
        <dbReference type="ChEBI" id="CHEBI:29105"/>
    </ligand>
</feature>
<name>A0A2C9D2C8_9HYPH</name>
<dbReference type="Gene3D" id="3.30.2320.80">
    <property type="match status" value="1"/>
</dbReference>
<keyword evidence="1 4" id="KW-0533">Nickel</keyword>
<evidence type="ECO:0000256" key="3">
    <source>
        <dbReference type="ARBA" id="ARBA00022833"/>
    </source>
</evidence>
<feature type="binding site" evidence="4">
    <location>
        <position position="73"/>
    </location>
    <ligand>
        <name>Zn(2+)</name>
        <dbReference type="ChEBI" id="CHEBI:29105"/>
    </ligand>
</feature>
<accession>A0A2C9D2C8</accession>
<dbReference type="Proteomes" id="UP000223606">
    <property type="component" value="Chromosome 1"/>
</dbReference>
<dbReference type="PANTHER" id="PTHR34535">
    <property type="entry name" value="HYDROGENASE MATURATION FACTOR HYPA"/>
    <property type="match status" value="1"/>
</dbReference>
<feature type="binding site" evidence="4">
    <location>
        <position position="92"/>
    </location>
    <ligand>
        <name>Zn(2+)</name>
        <dbReference type="ChEBI" id="CHEBI:29105"/>
    </ligand>
</feature>
<dbReference type="PIRSF" id="PIRSF004761">
    <property type="entry name" value="Hydrgn_mat_HypA"/>
    <property type="match status" value="1"/>
</dbReference>
<evidence type="ECO:0000256" key="4">
    <source>
        <dbReference type="HAMAP-Rule" id="MF_00213"/>
    </source>
</evidence>
<evidence type="ECO:0000256" key="2">
    <source>
        <dbReference type="ARBA" id="ARBA00022723"/>
    </source>
</evidence>
<evidence type="ECO:0000256" key="1">
    <source>
        <dbReference type="ARBA" id="ARBA00022596"/>
    </source>
</evidence>
<reference evidence="6" key="1">
    <citation type="submission" date="2017-09" db="EMBL/GenBank/DDBJ databases">
        <title>Genome sequence of Nannocystis excedens DSM 71.</title>
        <authorList>
            <person name="Blom J."/>
        </authorList>
    </citation>
    <scope>NUCLEOTIDE SEQUENCE [LARGE SCALE GENOMIC DNA]</scope>
    <source>
        <strain evidence="6">type strain: E19</strain>
    </source>
</reference>
<keyword evidence="6" id="KW-1185">Reference proteome</keyword>
<dbReference type="RefSeq" id="WP_099553895.1">
    <property type="nucleotide sequence ID" value="NZ_LT960614.1"/>
</dbReference>
<feature type="binding site" evidence="4">
    <location>
        <position position="2"/>
    </location>
    <ligand>
        <name>Ni(2+)</name>
        <dbReference type="ChEBI" id="CHEBI:49786"/>
    </ligand>
</feature>
<evidence type="ECO:0000313" key="6">
    <source>
        <dbReference type="Proteomes" id="UP000223606"/>
    </source>
</evidence>
<evidence type="ECO:0000313" key="5">
    <source>
        <dbReference type="EMBL" id="SON53951.1"/>
    </source>
</evidence>
<dbReference type="NCBIfam" id="TIGR00100">
    <property type="entry name" value="hypA"/>
    <property type="match status" value="1"/>
</dbReference>
<comment type="function">
    <text evidence="4">Involved in the maturation of [NiFe] hydrogenases. Required for nickel insertion into the metal center of the hydrogenase.</text>
</comment>
<sequence>MHEMSICESIVDALQASAVKEGFSRVTRVRLEIGCFGGVEVEALRFGFEVTTRGTLAEDAELEILERTGEAWCFDCSQSFAVTRRDADCPTCGGSMVTVTGGGELRIKDLEVI</sequence>
<dbReference type="GO" id="GO:0051604">
    <property type="term" value="P:protein maturation"/>
    <property type="evidence" value="ECO:0007669"/>
    <property type="project" value="InterPro"/>
</dbReference>
<proteinExistence type="inferred from homology"/>
<comment type="similarity">
    <text evidence="4">Belongs to the HypA/HybF family.</text>
</comment>
<protein>
    <recommendedName>
        <fullName evidence="4">Hydrogenase maturation factor HypA</fullName>
    </recommendedName>
</protein>
<organism evidence="5 6">
    <name type="scientific">Hartmannibacter diazotrophicus</name>
    <dbReference type="NCBI Taxonomy" id="1482074"/>
    <lineage>
        <taxon>Bacteria</taxon>
        <taxon>Pseudomonadati</taxon>
        <taxon>Pseudomonadota</taxon>
        <taxon>Alphaproteobacteria</taxon>
        <taxon>Hyphomicrobiales</taxon>
        <taxon>Pleomorphomonadaceae</taxon>
        <taxon>Hartmannibacter</taxon>
    </lineage>
</organism>
<dbReference type="AlphaFoldDB" id="A0A2C9D2C8"/>